<comment type="caution">
    <text evidence="3">The sequence shown here is derived from an EMBL/GenBank/DDBJ whole genome shotgun (WGS) entry which is preliminary data.</text>
</comment>
<dbReference type="EC" id="1.1.1.47" evidence="3"/>
<keyword evidence="4" id="KW-1185">Reference proteome</keyword>
<dbReference type="GO" id="GO:0047936">
    <property type="term" value="F:glucose 1-dehydrogenase [NAD(P)+] activity"/>
    <property type="evidence" value="ECO:0007669"/>
    <property type="project" value="UniProtKB-EC"/>
</dbReference>
<dbReference type="PANTHER" id="PTHR24321">
    <property type="entry name" value="DEHYDROGENASES, SHORT CHAIN"/>
    <property type="match status" value="1"/>
</dbReference>
<organism evidence="3 4">
    <name type="scientific">Limosilactobacillus albertensis</name>
    <dbReference type="NCBI Taxonomy" id="2759752"/>
    <lineage>
        <taxon>Bacteria</taxon>
        <taxon>Bacillati</taxon>
        <taxon>Bacillota</taxon>
        <taxon>Bacilli</taxon>
        <taxon>Lactobacillales</taxon>
        <taxon>Lactobacillaceae</taxon>
        <taxon>Limosilactobacillus</taxon>
    </lineage>
</organism>
<dbReference type="InterPro" id="IPR002347">
    <property type="entry name" value="SDR_fam"/>
</dbReference>
<dbReference type="PRINTS" id="PR00081">
    <property type="entry name" value="GDHRDH"/>
</dbReference>
<dbReference type="Proteomes" id="UP000518316">
    <property type="component" value="Unassembled WGS sequence"/>
</dbReference>
<reference evidence="3 4" key="1">
    <citation type="submission" date="2020-07" db="EMBL/GenBank/DDBJ databases">
        <title>Description of Limosilactobacillus balticus sp. nov., Limosilactobacillus agrestis sp. nov., Limosilactobacillus albertensis sp. nov., Limosilactobacillus rudii sp. nov., Limosilactobacillus fastidiosus sp. nov., five novel Limosilactobacillus species isolated from the vertebrate gastrointestinal tract, and proposal of 6 subspecies of Limosilactobacillus reuteri adapted to the gastrointestinal tract of specific vertebrate hosts.</title>
        <authorList>
            <person name="Li F."/>
            <person name="Cheng C."/>
            <person name="Zheng J."/>
            <person name="Quevedo R.M."/>
            <person name="Li J."/>
            <person name="Roos S."/>
            <person name="Gaenzle M.G."/>
            <person name="Walter J."/>
        </authorList>
    </citation>
    <scope>NUCLEOTIDE SEQUENCE [LARGE SCALE GENOMIC DNA]</scope>
    <source>
        <strain evidence="3 4">RRLNB_1_1</strain>
    </source>
</reference>
<proteinExistence type="inferred from homology"/>
<dbReference type="PRINTS" id="PR00080">
    <property type="entry name" value="SDRFAMILY"/>
</dbReference>
<accession>A0A7W3TTF9</accession>
<dbReference type="FunFam" id="3.40.50.720:FF:000084">
    <property type="entry name" value="Short-chain dehydrogenase reductase"/>
    <property type="match status" value="1"/>
</dbReference>
<dbReference type="Pfam" id="PF13561">
    <property type="entry name" value="adh_short_C2"/>
    <property type="match status" value="1"/>
</dbReference>
<evidence type="ECO:0000313" key="3">
    <source>
        <dbReference type="EMBL" id="MBB1070584.1"/>
    </source>
</evidence>
<sequence>MGRLENKVAIVTGGSKGIGEAIAERFVEEGAKVVITARHTEEGEALANKLGENALFIQQDVSKKAEWEKVIKETLDQFGKVNIIVNNAGIGVYADVEQMDDDNWNKTIGINLTGTMWGIKLGIKAMKDNGEKNSIINLSSIEGLIGDPDLFAYNASKGGVRLMTKSAALDCARKGYDIRVNSIHPGYVVTPLVEHLMETDPKVKEHLISLHPMGRLGKPVEIANLALYLASDESSFSTGSEFVADGGYTAQ</sequence>
<dbReference type="InterPro" id="IPR036291">
    <property type="entry name" value="NAD(P)-bd_dom_sf"/>
</dbReference>
<comment type="similarity">
    <text evidence="1">Belongs to the short-chain dehydrogenases/reductases (SDR) family.</text>
</comment>
<dbReference type="PANTHER" id="PTHR24321:SF8">
    <property type="entry name" value="ESTRADIOL 17-BETA-DEHYDROGENASE 8-RELATED"/>
    <property type="match status" value="1"/>
</dbReference>
<dbReference type="GO" id="GO:0008206">
    <property type="term" value="P:bile acid metabolic process"/>
    <property type="evidence" value="ECO:0007669"/>
    <property type="project" value="UniProtKB-ARBA"/>
</dbReference>
<dbReference type="NCBIfam" id="NF005559">
    <property type="entry name" value="PRK07231.1"/>
    <property type="match status" value="1"/>
</dbReference>
<dbReference type="Gene3D" id="3.40.50.720">
    <property type="entry name" value="NAD(P)-binding Rossmann-like Domain"/>
    <property type="match status" value="1"/>
</dbReference>
<evidence type="ECO:0000313" key="4">
    <source>
        <dbReference type="Proteomes" id="UP000518316"/>
    </source>
</evidence>
<gene>
    <name evidence="3" type="ORF">H5S40_10550</name>
</gene>
<dbReference type="InterPro" id="IPR020904">
    <property type="entry name" value="Sc_DH/Rdtase_CS"/>
</dbReference>
<name>A0A7W3TTF9_9LACO</name>
<dbReference type="RefSeq" id="WP_182599042.1">
    <property type="nucleotide sequence ID" value="NZ_JACIVC010000070.1"/>
</dbReference>
<dbReference type="EMBL" id="JACIVC010000070">
    <property type="protein sequence ID" value="MBB1070584.1"/>
    <property type="molecule type" value="Genomic_DNA"/>
</dbReference>
<evidence type="ECO:0000256" key="2">
    <source>
        <dbReference type="ARBA" id="ARBA00023002"/>
    </source>
</evidence>
<dbReference type="PROSITE" id="PS00061">
    <property type="entry name" value="ADH_SHORT"/>
    <property type="match status" value="1"/>
</dbReference>
<dbReference type="AlphaFoldDB" id="A0A7W3TTF9"/>
<keyword evidence="2 3" id="KW-0560">Oxidoreductase</keyword>
<evidence type="ECO:0000256" key="1">
    <source>
        <dbReference type="ARBA" id="ARBA00006484"/>
    </source>
</evidence>
<dbReference type="SUPFAM" id="SSF51735">
    <property type="entry name" value="NAD(P)-binding Rossmann-fold domains"/>
    <property type="match status" value="1"/>
</dbReference>
<protein>
    <submittedName>
        <fullName evidence="3">Glucose 1-dehydrogenase</fullName>
        <ecNumber evidence="3">1.1.1.47</ecNumber>
    </submittedName>
</protein>